<dbReference type="EMBL" id="ABDG02000014">
    <property type="protein sequence ID" value="EHK50146.1"/>
    <property type="molecule type" value="Genomic_DNA"/>
</dbReference>
<evidence type="ECO:0000256" key="2">
    <source>
        <dbReference type="ARBA" id="ARBA00022827"/>
    </source>
</evidence>
<dbReference type="InterPro" id="IPR050775">
    <property type="entry name" value="FAD-binding_Monooxygenases"/>
</dbReference>
<evidence type="ECO:0000313" key="5">
    <source>
        <dbReference type="EMBL" id="EHK50146.1"/>
    </source>
</evidence>
<dbReference type="HOGENOM" id="CLU_006937_8_1_1"/>
<dbReference type="Gene3D" id="3.50.50.60">
    <property type="entry name" value="FAD/NAD(P)-binding domain"/>
    <property type="match status" value="2"/>
</dbReference>
<dbReference type="RefSeq" id="XP_013948355.1">
    <property type="nucleotide sequence ID" value="XM_014092880.1"/>
</dbReference>
<organism evidence="5 6">
    <name type="scientific">Hypocrea atroviridis (strain ATCC 20476 / IMI 206040)</name>
    <name type="common">Trichoderma atroviride</name>
    <dbReference type="NCBI Taxonomy" id="452589"/>
    <lineage>
        <taxon>Eukaryota</taxon>
        <taxon>Fungi</taxon>
        <taxon>Dikarya</taxon>
        <taxon>Ascomycota</taxon>
        <taxon>Pezizomycotina</taxon>
        <taxon>Sordariomycetes</taxon>
        <taxon>Hypocreomycetidae</taxon>
        <taxon>Hypocreales</taxon>
        <taxon>Hypocreaceae</taxon>
        <taxon>Trichoderma</taxon>
    </lineage>
</organism>
<dbReference type="PANTHER" id="PTHR43098">
    <property type="entry name" value="L-ORNITHINE N(5)-MONOOXYGENASE-RELATED"/>
    <property type="match status" value="1"/>
</dbReference>
<dbReference type="Pfam" id="PF13738">
    <property type="entry name" value="Pyr_redox_3"/>
    <property type="match status" value="1"/>
</dbReference>
<evidence type="ECO:0000256" key="1">
    <source>
        <dbReference type="ARBA" id="ARBA00022630"/>
    </source>
</evidence>
<keyword evidence="2" id="KW-0274">FAD</keyword>
<dbReference type="GO" id="GO:0016491">
    <property type="term" value="F:oxidoreductase activity"/>
    <property type="evidence" value="ECO:0007669"/>
    <property type="project" value="UniProtKB-KW"/>
</dbReference>
<evidence type="ECO:0000256" key="4">
    <source>
        <dbReference type="ARBA" id="ARBA00023002"/>
    </source>
</evidence>
<comment type="caution">
    <text evidence="5">The sequence shown here is derived from an EMBL/GenBank/DDBJ whole genome shotgun (WGS) entry which is preliminary data.</text>
</comment>
<dbReference type="SUPFAM" id="SSF51905">
    <property type="entry name" value="FAD/NAD(P)-binding domain"/>
    <property type="match status" value="2"/>
</dbReference>
<evidence type="ECO:0000313" key="6">
    <source>
        <dbReference type="Proteomes" id="UP000005426"/>
    </source>
</evidence>
<dbReference type="InterPro" id="IPR036188">
    <property type="entry name" value="FAD/NAD-bd_sf"/>
</dbReference>
<dbReference type="KEGG" id="tatv:25780666"/>
<dbReference type="OrthoDB" id="66881at2759"/>
<evidence type="ECO:0000256" key="3">
    <source>
        <dbReference type="ARBA" id="ARBA00022857"/>
    </source>
</evidence>
<name>G9NFT0_HYPAI</name>
<dbReference type="eggNOG" id="KOG1399">
    <property type="taxonomic scope" value="Eukaryota"/>
</dbReference>
<dbReference type="PANTHER" id="PTHR43098:SF5">
    <property type="entry name" value="DUAL-FUNCTIONAL MONOOXYGENASE_METHYLTRANSFERASE PSOF"/>
    <property type="match status" value="1"/>
</dbReference>
<dbReference type="AlphaFoldDB" id="G9NFT0"/>
<sequence>MSDSALSVDALVVGCGFGGINAAYRLVKRGLSVRCIDMAGNVGGTWYWNKYPGAMSDTESYLYRYSWDKEDLQSYAWAHRYLSQPDILAYLGHVADKHQLRPLMDFGVEMKSARWDDSVHRWIVVCSNDQTFKARYLINCLGVLSQPHYPDFQGICSFSGSIVHSSRWPDDLALQGKKVGIVGNGSTGVQIMTAIAPLVGELISFQRHPQYSVPSGQEPVSKTQRANINRDYESSWNRVWNSYMGLGLNESNRKTMDADEAERNAIFQQAWDAGNGFQFMFGAFGDLAIDKTANEEACKFLRRKIDQIVTDPHKAAILKPKEPYARRPICDSGYYQIFNRSNVDVVDLLVNPIRKIIPSGVELSDGTKHDLDILIFATGFDAVDGNYKRVRITGRDGKSLSQHWADGPTAYAAVSCAGFPNMFLVSGPQGPFANFPPVIESELDLIMACVEAAESAADHHSDSLGGADCTIEALPGAEATWSALCTDGAKSTLFWGVSSWIFGTNVDKKDPWAKFYLGGLASYREYVKKIIANNMEGFVTTVLDVATDNKAN</sequence>
<keyword evidence="1" id="KW-0285">Flavoprotein</keyword>
<gene>
    <name evidence="5" type="ORF">TRIATDRAFT_297097</name>
</gene>
<keyword evidence="4" id="KW-0560">Oxidoreductase</keyword>
<dbReference type="OMA" id="PFANFPP"/>
<proteinExistence type="predicted"/>
<dbReference type="GeneID" id="25780666"/>
<protein>
    <submittedName>
        <fullName evidence="5">Uncharacterized protein</fullName>
    </submittedName>
</protein>
<accession>G9NFT0</accession>
<keyword evidence="3" id="KW-0521">NADP</keyword>
<dbReference type="Proteomes" id="UP000005426">
    <property type="component" value="Unassembled WGS sequence"/>
</dbReference>
<reference evidence="5 6" key="1">
    <citation type="journal article" date="2011" name="Genome Biol.">
        <title>Comparative genome sequence analysis underscores mycoparasitism as the ancestral life style of Trichoderma.</title>
        <authorList>
            <person name="Kubicek C.P."/>
            <person name="Herrera-Estrella A."/>
            <person name="Seidl-Seiboth V."/>
            <person name="Martinez D.A."/>
            <person name="Druzhinina I.S."/>
            <person name="Thon M."/>
            <person name="Zeilinger S."/>
            <person name="Casas-Flores S."/>
            <person name="Horwitz B.A."/>
            <person name="Mukherjee P.K."/>
            <person name="Mukherjee M."/>
            <person name="Kredics L."/>
            <person name="Alcaraz L.D."/>
            <person name="Aerts A."/>
            <person name="Antal Z."/>
            <person name="Atanasova L."/>
            <person name="Cervantes-Badillo M.G."/>
            <person name="Challacombe J."/>
            <person name="Chertkov O."/>
            <person name="McCluskey K."/>
            <person name="Coulpier F."/>
            <person name="Deshpande N."/>
            <person name="von Doehren H."/>
            <person name="Ebbole D.J."/>
            <person name="Esquivel-Naranjo E.U."/>
            <person name="Fekete E."/>
            <person name="Flipphi M."/>
            <person name="Glaser F."/>
            <person name="Gomez-Rodriguez E.Y."/>
            <person name="Gruber S."/>
            <person name="Han C."/>
            <person name="Henrissat B."/>
            <person name="Hermosa R."/>
            <person name="Hernandez-Onate M."/>
            <person name="Karaffa L."/>
            <person name="Kosti I."/>
            <person name="Le Crom S."/>
            <person name="Lindquist E."/>
            <person name="Lucas S."/>
            <person name="Luebeck M."/>
            <person name="Luebeck P.S."/>
            <person name="Margeot A."/>
            <person name="Metz B."/>
            <person name="Misra M."/>
            <person name="Nevalainen H."/>
            <person name="Omann M."/>
            <person name="Packer N."/>
            <person name="Perrone G."/>
            <person name="Uresti-Rivera E.E."/>
            <person name="Salamov A."/>
            <person name="Schmoll M."/>
            <person name="Seiboth B."/>
            <person name="Shapiro H."/>
            <person name="Sukno S."/>
            <person name="Tamayo-Ramos J.A."/>
            <person name="Tisch D."/>
            <person name="Wiest A."/>
            <person name="Wilkinson H.H."/>
            <person name="Zhang M."/>
            <person name="Coutinho P.M."/>
            <person name="Kenerley C.M."/>
            <person name="Monte E."/>
            <person name="Baker S.E."/>
            <person name="Grigoriev I.V."/>
        </authorList>
    </citation>
    <scope>NUCLEOTIDE SEQUENCE [LARGE SCALE GENOMIC DNA]</scope>
    <source>
        <strain evidence="6">ATCC 20476 / IMI 206040</strain>
    </source>
</reference>
<dbReference type="PRINTS" id="PR00411">
    <property type="entry name" value="PNDRDTASEI"/>
</dbReference>
<keyword evidence="6" id="KW-1185">Reference proteome</keyword>